<protein>
    <submittedName>
        <fullName evidence="2">MATH and LRR domain-containing protein PFE0570w</fullName>
    </submittedName>
</protein>
<accession>A0ABM1IJA0</accession>
<name>A0ABM1IJA0_POLDO</name>
<proteinExistence type="predicted"/>
<dbReference type="Proteomes" id="UP000694924">
    <property type="component" value="Unplaced"/>
</dbReference>
<dbReference type="RefSeq" id="XP_015180287.1">
    <property type="nucleotide sequence ID" value="XM_015324801.1"/>
</dbReference>
<keyword evidence="1" id="KW-1185">Reference proteome</keyword>
<dbReference type="GeneID" id="107068441"/>
<reference evidence="2" key="1">
    <citation type="submission" date="2025-08" db="UniProtKB">
        <authorList>
            <consortium name="RefSeq"/>
        </authorList>
    </citation>
    <scope>IDENTIFICATION</scope>
    <source>
        <tissue evidence="2">Whole body</tissue>
    </source>
</reference>
<evidence type="ECO:0000313" key="2">
    <source>
        <dbReference type="RefSeq" id="XP_015180287.1"/>
    </source>
</evidence>
<organism evidence="1 2">
    <name type="scientific">Polistes dominula</name>
    <name type="common">European paper wasp</name>
    <name type="synonym">Vespa dominula</name>
    <dbReference type="NCBI Taxonomy" id="743375"/>
    <lineage>
        <taxon>Eukaryota</taxon>
        <taxon>Metazoa</taxon>
        <taxon>Ecdysozoa</taxon>
        <taxon>Arthropoda</taxon>
        <taxon>Hexapoda</taxon>
        <taxon>Insecta</taxon>
        <taxon>Pterygota</taxon>
        <taxon>Neoptera</taxon>
        <taxon>Endopterygota</taxon>
        <taxon>Hymenoptera</taxon>
        <taxon>Apocrita</taxon>
        <taxon>Aculeata</taxon>
        <taxon>Vespoidea</taxon>
        <taxon>Vespidae</taxon>
        <taxon>Polistinae</taxon>
        <taxon>Polistini</taxon>
        <taxon>Polistes</taxon>
    </lineage>
</organism>
<gene>
    <name evidence="2" type="primary">LOC107068441</name>
</gene>
<evidence type="ECO:0000313" key="1">
    <source>
        <dbReference type="Proteomes" id="UP000694924"/>
    </source>
</evidence>
<sequence>MLKSNINLKNKMKKALFKKVPNDIKYKSDNVTVIIDVEDYIDVTQSTTLNTEKTTISIKVTNNIERNDEKQSMIERLMRTTTKNPTKPNSGDQGAEYSEYYNDINDEVEEEIEKNPRARSIRQSFTPNNNNPIYFQPEQLLSSKRMFPKIRPNRNLNDDFYSSDENIPQYQTEKDPKLNDFHFDANSLLLQSSGDQYNLPLDTSDKNVYNNYGLNLGQEENDLNNYGSLLQKDTDKYLYPLIDNNQEYLMNNQFQLHSDEISTPEINNNNNNNNNEEENMYEVKNPINIYSEPYEKSFVLPSEQQQLHYVPVHKNNKYLENRLYLENPYKKQHFNNTDTLMDINDNLYHPLHKIVDTSSSKKHVRPVEQFLNPVYLNSEEKWNKQDESNDVRTLNQQMNRRGLQKRVNNVMDRTHIYDQSPAVRENQFLELRNGIRNRNSVEEDVANMRHVNIAATVNETKEVADQILNRIVDELEEIKMGNTKDQSHNEGLPCKLTGSWVTNKAGVRLDMKVFNQSIIVTLANLIPQPIHVGLLNTTWNVTGYAPFRLGGPFSLLAYDNHTKTLAIFVGSCKVCQGIDTIQGVWSVSHEPRDCRNFQMAIGIFNDIFRRTKLLTAIQEKKKAILQSLIRNNTNTTLDNVTPKIESEKNNT</sequence>